<organism evidence="1 2">
    <name type="scientific">Dentiscutata heterogama</name>
    <dbReference type="NCBI Taxonomy" id="1316150"/>
    <lineage>
        <taxon>Eukaryota</taxon>
        <taxon>Fungi</taxon>
        <taxon>Fungi incertae sedis</taxon>
        <taxon>Mucoromycota</taxon>
        <taxon>Glomeromycotina</taxon>
        <taxon>Glomeromycetes</taxon>
        <taxon>Diversisporales</taxon>
        <taxon>Gigasporaceae</taxon>
        <taxon>Dentiscutata</taxon>
    </lineage>
</organism>
<reference evidence="1" key="1">
    <citation type="submission" date="2021-06" db="EMBL/GenBank/DDBJ databases">
        <authorList>
            <person name="Kallberg Y."/>
            <person name="Tangrot J."/>
            <person name="Rosling A."/>
        </authorList>
    </citation>
    <scope>NUCLEOTIDE SEQUENCE</scope>
    <source>
        <strain evidence="1">IL203A</strain>
    </source>
</reference>
<name>A0ACA9PJ94_9GLOM</name>
<evidence type="ECO:0000313" key="2">
    <source>
        <dbReference type="Proteomes" id="UP000789702"/>
    </source>
</evidence>
<dbReference type="EMBL" id="CAJVPU010029911">
    <property type="protein sequence ID" value="CAG8712272.1"/>
    <property type="molecule type" value="Genomic_DNA"/>
</dbReference>
<protein>
    <submittedName>
        <fullName evidence="1">16228_t:CDS:1</fullName>
    </submittedName>
</protein>
<feature type="non-terminal residue" evidence="1">
    <location>
        <position position="1"/>
    </location>
</feature>
<accession>A0ACA9PJ94</accession>
<evidence type="ECO:0000313" key="1">
    <source>
        <dbReference type="EMBL" id="CAG8712272.1"/>
    </source>
</evidence>
<proteinExistence type="predicted"/>
<dbReference type="Proteomes" id="UP000789702">
    <property type="component" value="Unassembled WGS sequence"/>
</dbReference>
<feature type="non-terminal residue" evidence="1">
    <location>
        <position position="132"/>
    </location>
</feature>
<keyword evidence="2" id="KW-1185">Reference proteome</keyword>
<comment type="caution">
    <text evidence="1">The sequence shown here is derived from an EMBL/GenBank/DDBJ whole genome shotgun (WGS) entry which is preliminary data.</text>
</comment>
<gene>
    <name evidence="1" type="ORF">DHETER_LOCUS12332</name>
</gene>
<sequence length="132" mass="14881">QPTSTCFVPNLEAIQNALKYDKKTSLLEYDKVCSIMDTHKFKGTVIAKQYGIKDTQDSKDQAVFLGITSTIMSILLTKYPDFLALDSTGHRNSLNFLNTTFMVRLDEPHGRIIAIFVSNKKMTAVVDLIFEL</sequence>